<dbReference type="AlphaFoldDB" id="A0A8H6MFX6"/>
<dbReference type="EMBL" id="JACGCI010000007">
    <property type="protein sequence ID" value="KAF6762842.1"/>
    <property type="molecule type" value="Genomic_DNA"/>
</dbReference>
<accession>A0A8H6MFX6</accession>
<name>A0A8H6MFX6_9AGAR</name>
<dbReference type="Pfam" id="PF10454">
    <property type="entry name" value="DUF2458"/>
    <property type="match status" value="1"/>
</dbReference>
<gene>
    <name evidence="2" type="ORF">DFP72DRAFT_877085</name>
</gene>
<dbReference type="InterPro" id="IPR018858">
    <property type="entry name" value="DUF2458"/>
</dbReference>
<feature type="compositionally biased region" description="Low complexity" evidence="1">
    <location>
        <begin position="104"/>
        <end position="125"/>
    </location>
</feature>
<evidence type="ECO:0000256" key="1">
    <source>
        <dbReference type="SAM" id="MobiDB-lite"/>
    </source>
</evidence>
<feature type="compositionally biased region" description="Pro residues" evidence="1">
    <location>
        <begin position="126"/>
        <end position="138"/>
    </location>
</feature>
<evidence type="ECO:0000313" key="2">
    <source>
        <dbReference type="EMBL" id="KAF6762842.1"/>
    </source>
</evidence>
<reference evidence="2 3" key="1">
    <citation type="submission" date="2020-07" db="EMBL/GenBank/DDBJ databases">
        <title>Comparative genomics of pyrophilous fungi reveals a link between fire events and developmental genes.</title>
        <authorList>
            <consortium name="DOE Joint Genome Institute"/>
            <person name="Steindorff A.S."/>
            <person name="Carver A."/>
            <person name="Calhoun S."/>
            <person name="Stillman K."/>
            <person name="Liu H."/>
            <person name="Lipzen A."/>
            <person name="Pangilinan J."/>
            <person name="Labutti K."/>
            <person name="Bruns T.D."/>
            <person name="Grigoriev I.V."/>
        </authorList>
    </citation>
    <scope>NUCLEOTIDE SEQUENCE [LARGE SCALE GENOMIC DNA]</scope>
    <source>
        <strain evidence="2 3">CBS 144469</strain>
    </source>
</reference>
<proteinExistence type="predicted"/>
<evidence type="ECO:0000313" key="3">
    <source>
        <dbReference type="Proteomes" id="UP000521943"/>
    </source>
</evidence>
<feature type="compositionally biased region" description="Low complexity" evidence="1">
    <location>
        <begin position="31"/>
        <end position="41"/>
    </location>
</feature>
<sequence length="284" mass="30483">MSSSNINDPAAVAALLEQLQASNVWQQIVSEQAQSAAVPVSAPDPEPAPAPADSEVSDAPSHRSVAELLAQLKTPGNASPRAWDAPLTRPATNNYPFAPPPSSSLPNSSSYQASDASPDLPLASSSPPPVPAAPSVPPLNPRSCTFQEALPLLSRLGADSVFVAAINRLRQDQDSLERKLWTDREAIQRKYADKVKVAKTQATIIGADGLSKHDAMMLQDAYQREIRKFDKERVLSAWDALAARQQAQLEALGVPNMFVTSEPKDKERQKQIIQVLVGLVGNDS</sequence>
<dbReference type="Proteomes" id="UP000521943">
    <property type="component" value="Unassembled WGS sequence"/>
</dbReference>
<protein>
    <submittedName>
        <fullName evidence="2">Uncharacterized protein</fullName>
    </submittedName>
</protein>
<comment type="caution">
    <text evidence="2">The sequence shown here is derived from an EMBL/GenBank/DDBJ whole genome shotgun (WGS) entry which is preliminary data.</text>
</comment>
<dbReference type="OrthoDB" id="21617at2759"/>
<feature type="region of interest" description="Disordered" evidence="1">
    <location>
        <begin position="31"/>
        <end position="138"/>
    </location>
</feature>
<keyword evidence="3" id="KW-1185">Reference proteome</keyword>
<organism evidence="2 3">
    <name type="scientific">Ephemerocybe angulata</name>
    <dbReference type="NCBI Taxonomy" id="980116"/>
    <lineage>
        <taxon>Eukaryota</taxon>
        <taxon>Fungi</taxon>
        <taxon>Dikarya</taxon>
        <taxon>Basidiomycota</taxon>
        <taxon>Agaricomycotina</taxon>
        <taxon>Agaricomycetes</taxon>
        <taxon>Agaricomycetidae</taxon>
        <taxon>Agaricales</taxon>
        <taxon>Agaricineae</taxon>
        <taxon>Psathyrellaceae</taxon>
        <taxon>Ephemerocybe</taxon>
    </lineage>
</organism>